<protein>
    <submittedName>
        <fullName evidence="2">Uncharacterized protein</fullName>
    </submittedName>
</protein>
<reference evidence="2" key="1">
    <citation type="submission" date="2021-01" db="EMBL/GenBank/DDBJ databases">
        <title>Whole genome shotgun sequence of Planobispora takensis NBRC 109077.</title>
        <authorList>
            <person name="Komaki H."/>
            <person name="Tamura T."/>
        </authorList>
    </citation>
    <scope>NUCLEOTIDE SEQUENCE</scope>
    <source>
        <strain evidence="2">NBRC 109077</strain>
    </source>
</reference>
<gene>
    <name evidence="2" type="ORF">Pta02_00990</name>
</gene>
<organism evidence="2 3">
    <name type="scientific">Planobispora takensis</name>
    <dbReference type="NCBI Taxonomy" id="1367882"/>
    <lineage>
        <taxon>Bacteria</taxon>
        <taxon>Bacillati</taxon>
        <taxon>Actinomycetota</taxon>
        <taxon>Actinomycetes</taxon>
        <taxon>Streptosporangiales</taxon>
        <taxon>Streptosporangiaceae</taxon>
        <taxon>Planobispora</taxon>
    </lineage>
</organism>
<evidence type="ECO:0000256" key="1">
    <source>
        <dbReference type="SAM" id="MobiDB-lite"/>
    </source>
</evidence>
<comment type="caution">
    <text evidence="2">The sequence shown here is derived from an EMBL/GenBank/DDBJ whole genome shotgun (WGS) entry which is preliminary data.</text>
</comment>
<dbReference type="RefSeq" id="WP_203872593.1">
    <property type="nucleotide sequence ID" value="NZ_BOOK01000001.1"/>
</dbReference>
<dbReference type="AlphaFoldDB" id="A0A8J3WQH5"/>
<name>A0A8J3WQH5_9ACTN</name>
<evidence type="ECO:0000313" key="2">
    <source>
        <dbReference type="EMBL" id="GIH98090.1"/>
    </source>
</evidence>
<accession>A0A8J3WQH5</accession>
<keyword evidence="3" id="KW-1185">Reference proteome</keyword>
<dbReference type="EMBL" id="BOOK01000001">
    <property type="protein sequence ID" value="GIH98090.1"/>
    <property type="molecule type" value="Genomic_DNA"/>
</dbReference>
<proteinExistence type="predicted"/>
<sequence length="146" mass="16293">MFVTYRPEDGTEQRWTFDPGRVRASQAEAIEKRAGEPWDAWLFAVQAGNMRARRVLLWHLLRLDHPALKFEDTPDFYAGELVVEHSVAELTEIRGRVAKATLPAVQRDQVLAALDTALAEARQREQGTEPEGKARSLSAASATPSP</sequence>
<feature type="region of interest" description="Disordered" evidence="1">
    <location>
        <begin position="121"/>
        <end position="146"/>
    </location>
</feature>
<evidence type="ECO:0000313" key="3">
    <source>
        <dbReference type="Proteomes" id="UP000634476"/>
    </source>
</evidence>
<dbReference type="Proteomes" id="UP000634476">
    <property type="component" value="Unassembled WGS sequence"/>
</dbReference>
<feature type="compositionally biased region" description="Basic and acidic residues" evidence="1">
    <location>
        <begin position="121"/>
        <end position="134"/>
    </location>
</feature>